<keyword evidence="2 8" id="KW-0493">Microtubule</keyword>
<evidence type="ECO:0000256" key="6">
    <source>
        <dbReference type="ARBA" id="ARBA00023175"/>
    </source>
</evidence>
<organism evidence="12 13">
    <name type="scientific">Glycine soja</name>
    <name type="common">Wild soybean</name>
    <dbReference type="NCBI Taxonomy" id="3848"/>
    <lineage>
        <taxon>Eukaryota</taxon>
        <taxon>Viridiplantae</taxon>
        <taxon>Streptophyta</taxon>
        <taxon>Embryophyta</taxon>
        <taxon>Tracheophyta</taxon>
        <taxon>Spermatophyta</taxon>
        <taxon>Magnoliopsida</taxon>
        <taxon>eudicotyledons</taxon>
        <taxon>Gunneridae</taxon>
        <taxon>Pentapetalae</taxon>
        <taxon>rosids</taxon>
        <taxon>fabids</taxon>
        <taxon>Fabales</taxon>
        <taxon>Fabaceae</taxon>
        <taxon>Papilionoideae</taxon>
        <taxon>50 kb inversion clade</taxon>
        <taxon>NPAAA clade</taxon>
        <taxon>indigoferoid/millettioid clade</taxon>
        <taxon>Phaseoleae</taxon>
        <taxon>Glycine</taxon>
        <taxon>Glycine subgen. Soja</taxon>
    </lineage>
</organism>
<keyword evidence="13" id="KW-1185">Reference proteome</keyword>
<dbReference type="SUPFAM" id="SSF52540">
    <property type="entry name" value="P-loop containing nucleoside triphosphate hydrolases"/>
    <property type="match status" value="1"/>
</dbReference>
<feature type="coiled-coil region" evidence="9">
    <location>
        <begin position="352"/>
        <end position="416"/>
    </location>
</feature>
<dbReference type="PROSITE" id="PS00411">
    <property type="entry name" value="KINESIN_MOTOR_1"/>
    <property type="match status" value="1"/>
</dbReference>
<dbReference type="EMBL" id="QZWG01000011">
    <property type="protein sequence ID" value="RZB78801.1"/>
    <property type="molecule type" value="Genomic_DNA"/>
</dbReference>
<dbReference type="SMR" id="A0A445HYA9"/>
<dbReference type="EMBL" id="QZWG01000011">
    <property type="protein sequence ID" value="RZB78802.1"/>
    <property type="molecule type" value="Genomic_DNA"/>
</dbReference>
<feature type="compositionally biased region" description="Polar residues" evidence="10">
    <location>
        <begin position="555"/>
        <end position="572"/>
    </location>
</feature>
<dbReference type="PANTHER" id="PTHR47968">
    <property type="entry name" value="CENTROMERE PROTEIN E"/>
    <property type="match status" value="1"/>
</dbReference>
<dbReference type="InterPro" id="IPR001752">
    <property type="entry name" value="Kinesin_motor_dom"/>
</dbReference>
<dbReference type="PRINTS" id="PR00380">
    <property type="entry name" value="KINESINHEAVY"/>
</dbReference>
<comment type="similarity">
    <text evidence="1">Belongs to the TRAFAC class myosin-kinesin ATPase superfamily. Kinesin family. KIN-7 subfamily.</text>
</comment>
<proteinExistence type="inferred from homology"/>
<evidence type="ECO:0000256" key="2">
    <source>
        <dbReference type="ARBA" id="ARBA00022701"/>
    </source>
</evidence>
<feature type="binding site" evidence="7">
    <location>
        <begin position="107"/>
        <end position="114"/>
    </location>
    <ligand>
        <name>ATP</name>
        <dbReference type="ChEBI" id="CHEBI:30616"/>
    </ligand>
</feature>
<keyword evidence="3 7" id="KW-0547">Nucleotide-binding</keyword>
<dbReference type="PROSITE" id="PS50067">
    <property type="entry name" value="KINESIN_MOTOR_2"/>
    <property type="match status" value="1"/>
</dbReference>
<dbReference type="InterPro" id="IPR019821">
    <property type="entry name" value="Kinesin_motor_CS"/>
</dbReference>
<feature type="domain" description="Kinesin motor" evidence="11">
    <location>
        <begin position="19"/>
        <end position="343"/>
    </location>
</feature>
<dbReference type="EMBL" id="QZWG01000011">
    <property type="protein sequence ID" value="RZB78804.1"/>
    <property type="molecule type" value="Genomic_DNA"/>
</dbReference>
<evidence type="ECO:0000259" key="11">
    <source>
        <dbReference type="PROSITE" id="PS50067"/>
    </source>
</evidence>
<dbReference type="Pfam" id="PF11995">
    <property type="entry name" value="DUF3490"/>
    <property type="match status" value="1"/>
</dbReference>
<protein>
    <recommendedName>
        <fullName evidence="8">Kinesin-like protein</fullName>
    </recommendedName>
</protein>
<feature type="region of interest" description="Disordered" evidence="10">
    <location>
        <begin position="552"/>
        <end position="572"/>
    </location>
</feature>
<dbReference type="GO" id="GO:0008017">
    <property type="term" value="F:microtubule binding"/>
    <property type="evidence" value="ECO:0007669"/>
    <property type="project" value="InterPro"/>
</dbReference>
<dbReference type="InterPro" id="IPR027417">
    <property type="entry name" value="P-loop_NTPase"/>
</dbReference>
<evidence type="ECO:0000313" key="13">
    <source>
        <dbReference type="Proteomes" id="UP000289340"/>
    </source>
</evidence>
<keyword evidence="6 7" id="KW-0505">Motor protein</keyword>
<accession>A0A445HYA9</accession>
<dbReference type="Pfam" id="PF00225">
    <property type="entry name" value="Kinesin"/>
    <property type="match status" value="1"/>
</dbReference>
<dbReference type="GO" id="GO:0007018">
    <property type="term" value="P:microtubule-based movement"/>
    <property type="evidence" value="ECO:0007669"/>
    <property type="project" value="InterPro"/>
</dbReference>
<dbReference type="PANTHER" id="PTHR47968:SF55">
    <property type="entry name" value="KINESIN-LIKE PROTEIN KIN-7H"/>
    <property type="match status" value="1"/>
</dbReference>
<keyword evidence="4 7" id="KW-0067">ATP-binding</keyword>
<dbReference type="Gramene" id="XM_028333383.1">
    <property type="protein sequence ID" value="XP_028189184.1"/>
    <property type="gene ID" value="LOC114375556"/>
</dbReference>
<evidence type="ECO:0000256" key="4">
    <source>
        <dbReference type="ARBA" id="ARBA00022840"/>
    </source>
</evidence>
<gene>
    <name evidence="12" type="ORF">D0Y65_029259</name>
</gene>
<evidence type="ECO:0000256" key="9">
    <source>
        <dbReference type="SAM" id="Coils"/>
    </source>
</evidence>
<dbReference type="InterPro" id="IPR021881">
    <property type="entry name" value="NACK_C"/>
</dbReference>
<reference evidence="12 13" key="1">
    <citation type="submission" date="2018-09" db="EMBL/GenBank/DDBJ databases">
        <title>A high-quality reference genome of wild soybean provides a powerful tool to mine soybean genomes.</title>
        <authorList>
            <person name="Xie M."/>
            <person name="Chung C.Y.L."/>
            <person name="Li M.-W."/>
            <person name="Wong F.-L."/>
            <person name="Chan T.-F."/>
            <person name="Lam H.-M."/>
        </authorList>
    </citation>
    <scope>NUCLEOTIDE SEQUENCE [LARGE SCALE GENOMIC DNA]</scope>
    <source>
        <strain evidence="13">cv. W05</strain>
        <tissue evidence="12">Hypocotyl of etiolated seedlings</tissue>
    </source>
</reference>
<dbReference type="Gramene" id="XM_028333384.1">
    <property type="protein sequence ID" value="XP_028189185.1"/>
    <property type="gene ID" value="LOC114375556"/>
</dbReference>
<dbReference type="InterPro" id="IPR027640">
    <property type="entry name" value="Kinesin-like_fam"/>
</dbReference>
<dbReference type="GO" id="GO:0005524">
    <property type="term" value="F:ATP binding"/>
    <property type="evidence" value="ECO:0007669"/>
    <property type="project" value="UniProtKB-UniRule"/>
</dbReference>
<evidence type="ECO:0000313" key="12">
    <source>
        <dbReference type="EMBL" id="RZB78801.1"/>
    </source>
</evidence>
<dbReference type="GO" id="GO:0003777">
    <property type="term" value="F:microtubule motor activity"/>
    <property type="evidence" value="ECO:0007669"/>
    <property type="project" value="InterPro"/>
</dbReference>
<evidence type="ECO:0000256" key="3">
    <source>
        <dbReference type="ARBA" id="ARBA00022741"/>
    </source>
</evidence>
<dbReference type="Gene3D" id="3.40.850.10">
    <property type="entry name" value="Kinesin motor domain"/>
    <property type="match status" value="1"/>
</dbReference>
<keyword evidence="5 9" id="KW-0175">Coiled coil</keyword>
<sequence length="953" mass="107658">MDSVGGEEAIQEPTDHDERILVSVRLRPLNEKELARNDVSDWECINDTTIIYRSNLSATDRSLYPTAYSFDSVFRTDSSTRQVYEKAAKEVALSVVGGINSSIFAYGQTSSGKTYTMSGITEYTVADIFNYIEKHTEREFMLKFSAIEIYNESVRDLLSPDCTPLRLLDDPERGTVVERLTEETLGDWNHFTELISFCEAQRQIGETALNEASSRSHQILRLTIESSAREFLGNDKSSSLSASVNFVDLAGSERASQTHSAGTRLKEGCHINRSLLTLGTVIRKLSKGRNGHIPFRDSKLTRILQSSLGGNARTAIICTMSPARSHVEQTRNTLLFASCAKEVSTNAQVNVVVSDKALVKQLQKELARLEDELRNSGPAHLTSETAALLREKDRQIDMLKKEVRELTLQRDLAQSRISDMLRVHGEDVATIELQSMDPQYPNLHMRNSWNFENQREEPNVLSLDGEESVRSFDASQYSDGHSFSSDENLFQLPDLEKNLLVRNSPPGLPVKRTDAVPNDLDQKRIEEQHEEDNCKEVRCIELEDVITNTHKHSNTSDLRSNTYTDSNASSPSANTAISGLIVVDNRDKEKVVDLSSSGSKEDKRLNHLHQDFVLPSPKEISVCMTGNSTSSSRTLKLSRSRSCKASIMRNLSSDWFEDVDVIQNTPPIGIEKAFPGRPEGFPKNIYALNYNANAERLSCNGHGNSVQNSSVDDVQNVKSSTNKEREGTENINRLNLLAGHEVPGTGLDYAKNVKDIGLDPMQTDGESLSHSHWPSKFQRLQREIIEFWDACNVSLVHRTYFFLLFKGEPSDSIYMEVELRRLSYLKQTFSQGNQTVEDGRTLAPELSMRYLRKERQMLSKQMHKRLSKYDRQNLYLRWGLRLSSKHRSLQLAHQLWSDTKDMDHVRDSASIVAKLVGLVEPEQAFKEMFGLNFTPQPTSRKSFSWTASVRHIL</sequence>
<comment type="caution">
    <text evidence="12">The sequence shown here is derived from an EMBL/GenBank/DDBJ whole genome shotgun (WGS) entry which is preliminary data.</text>
</comment>
<dbReference type="CDD" id="cd01374">
    <property type="entry name" value="KISc_CENP_E"/>
    <property type="match status" value="1"/>
</dbReference>
<evidence type="ECO:0000256" key="1">
    <source>
        <dbReference type="ARBA" id="ARBA00007310"/>
    </source>
</evidence>
<evidence type="ECO:0000256" key="10">
    <source>
        <dbReference type="SAM" id="MobiDB-lite"/>
    </source>
</evidence>
<dbReference type="Proteomes" id="UP000289340">
    <property type="component" value="Chromosome 11"/>
</dbReference>
<dbReference type="SMART" id="SM00129">
    <property type="entry name" value="KISc"/>
    <property type="match status" value="1"/>
</dbReference>
<dbReference type="InterPro" id="IPR036961">
    <property type="entry name" value="Kinesin_motor_dom_sf"/>
</dbReference>
<evidence type="ECO:0000256" key="8">
    <source>
        <dbReference type="RuleBase" id="RU000394"/>
    </source>
</evidence>
<dbReference type="FunFam" id="3.40.850.10:FF:000016">
    <property type="entry name" value="Kinesin-like protein"/>
    <property type="match status" value="1"/>
</dbReference>
<dbReference type="AlphaFoldDB" id="A0A445HYA9"/>
<name>A0A445HYA9_GLYSO</name>
<evidence type="ECO:0000256" key="7">
    <source>
        <dbReference type="PROSITE-ProRule" id="PRU00283"/>
    </source>
</evidence>
<dbReference type="GO" id="GO:0005874">
    <property type="term" value="C:microtubule"/>
    <property type="evidence" value="ECO:0007669"/>
    <property type="project" value="UniProtKB-KW"/>
</dbReference>
<dbReference type="EMBL" id="QZWG01000011">
    <property type="protein sequence ID" value="RZB78800.1"/>
    <property type="molecule type" value="Genomic_DNA"/>
</dbReference>
<evidence type="ECO:0000256" key="5">
    <source>
        <dbReference type="ARBA" id="ARBA00023054"/>
    </source>
</evidence>